<dbReference type="Pfam" id="PF02229">
    <property type="entry name" value="PC4"/>
    <property type="match status" value="1"/>
</dbReference>
<protein>
    <recommendedName>
        <fullName evidence="1">Transcriptional coactivator p15 (PC4) C-terminal domain-containing protein</fullName>
    </recommendedName>
</protein>
<dbReference type="GO" id="GO:0006355">
    <property type="term" value="P:regulation of DNA-templated transcription"/>
    <property type="evidence" value="ECO:0007669"/>
    <property type="project" value="InterPro"/>
</dbReference>
<dbReference type="InterPro" id="IPR003173">
    <property type="entry name" value="PC4_C"/>
</dbReference>
<dbReference type="GO" id="GO:0003677">
    <property type="term" value="F:DNA binding"/>
    <property type="evidence" value="ECO:0007669"/>
    <property type="project" value="InterPro"/>
</dbReference>
<dbReference type="EMBL" id="BK015076">
    <property type="protein sequence ID" value="DAD90043.1"/>
    <property type="molecule type" value="Genomic_DNA"/>
</dbReference>
<sequence length="98" mass="11560">MGCNQRRWDAYAVLTLKNKETRRKMNQINCEIKEHIGIISESKNGWTKELNLVSWNDNDPKYDIREWDPKHEKMSRGITLSEEEAYELSIILSGEFEG</sequence>
<feature type="domain" description="Transcriptional coactivator p15 (PC4) C-terminal" evidence="1">
    <location>
        <begin position="44"/>
        <end position="88"/>
    </location>
</feature>
<evidence type="ECO:0000259" key="1">
    <source>
        <dbReference type="Pfam" id="PF02229"/>
    </source>
</evidence>
<proteinExistence type="predicted"/>
<name>A0A8S5N7K5_9CAUD</name>
<accession>A0A8S5N7K5</accession>
<organism evidence="2">
    <name type="scientific">Siphoviridae sp. ctlzn3</name>
    <dbReference type="NCBI Taxonomy" id="2826450"/>
    <lineage>
        <taxon>Viruses</taxon>
        <taxon>Duplodnaviria</taxon>
        <taxon>Heunggongvirae</taxon>
        <taxon>Uroviricota</taxon>
        <taxon>Caudoviricetes</taxon>
    </lineage>
</organism>
<dbReference type="Gene3D" id="2.30.31.70">
    <property type="match status" value="1"/>
</dbReference>
<reference evidence="2" key="1">
    <citation type="journal article" date="2021" name="Proc. Natl. Acad. Sci. U.S.A.">
        <title>A Catalog of Tens of Thousands of Viruses from Human Metagenomes Reveals Hidden Associations with Chronic Diseases.</title>
        <authorList>
            <person name="Tisza M.J."/>
            <person name="Buck C.B."/>
        </authorList>
    </citation>
    <scope>NUCLEOTIDE SEQUENCE</scope>
    <source>
        <strain evidence="2">Ctlzn3</strain>
    </source>
</reference>
<evidence type="ECO:0000313" key="2">
    <source>
        <dbReference type="EMBL" id="DAD90043.1"/>
    </source>
</evidence>